<accession>A0AAD7NWI3</accession>
<sequence length="278" mass="31869">MLPPELEIQIFESVAKEAPYDAVLRLRLMLVARRVRIWIEPLVFECIVFSRANNWTRLKHIIASKPPDFLARNVKSVCMPLSTVSTQEASEILSLCTGAQRIACWIDHREIDTAIPWSIPIQTPALRRLSIELSHFLSLSASFPAAHLISGLTHLELIWWDKHTYPAVLDLAFLRNLTHLALRGDSRRYQWPLQMVAGTLNSCRHLKLLVLLDYGVGDATLVRLGLRDPRAVLVISEVALHDWEPKAKRFHEWEVRLGPEDMWTRGEGMMRRSLPLPL</sequence>
<evidence type="ECO:0000313" key="2">
    <source>
        <dbReference type="Proteomes" id="UP001215598"/>
    </source>
</evidence>
<comment type="caution">
    <text evidence="1">The sequence shown here is derived from an EMBL/GenBank/DDBJ whole genome shotgun (WGS) entry which is preliminary data.</text>
</comment>
<keyword evidence="2" id="KW-1185">Reference proteome</keyword>
<dbReference type="SUPFAM" id="SSF52047">
    <property type="entry name" value="RNI-like"/>
    <property type="match status" value="1"/>
</dbReference>
<organism evidence="1 2">
    <name type="scientific">Mycena metata</name>
    <dbReference type="NCBI Taxonomy" id="1033252"/>
    <lineage>
        <taxon>Eukaryota</taxon>
        <taxon>Fungi</taxon>
        <taxon>Dikarya</taxon>
        <taxon>Basidiomycota</taxon>
        <taxon>Agaricomycotina</taxon>
        <taxon>Agaricomycetes</taxon>
        <taxon>Agaricomycetidae</taxon>
        <taxon>Agaricales</taxon>
        <taxon>Marasmiineae</taxon>
        <taxon>Mycenaceae</taxon>
        <taxon>Mycena</taxon>
    </lineage>
</organism>
<protein>
    <submittedName>
        <fullName evidence="1">Uncharacterized protein</fullName>
    </submittedName>
</protein>
<dbReference type="Proteomes" id="UP001215598">
    <property type="component" value="Unassembled WGS sequence"/>
</dbReference>
<dbReference type="EMBL" id="JARKIB010000007">
    <property type="protein sequence ID" value="KAJ7778152.1"/>
    <property type="molecule type" value="Genomic_DNA"/>
</dbReference>
<proteinExistence type="predicted"/>
<gene>
    <name evidence="1" type="ORF">B0H16DRAFT_1711687</name>
</gene>
<reference evidence="1" key="1">
    <citation type="submission" date="2023-03" db="EMBL/GenBank/DDBJ databases">
        <title>Massive genome expansion in bonnet fungi (Mycena s.s.) driven by repeated elements and novel gene families across ecological guilds.</title>
        <authorList>
            <consortium name="Lawrence Berkeley National Laboratory"/>
            <person name="Harder C.B."/>
            <person name="Miyauchi S."/>
            <person name="Viragh M."/>
            <person name="Kuo A."/>
            <person name="Thoen E."/>
            <person name="Andreopoulos B."/>
            <person name="Lu D."/>
            <person name="Skrede I."/>
            <person name="Drula E."/>
            <person name="Henrissat B."/>
            <person name="Morin E."/>
            <person name="Kohler A."/>
            <person name="Barry K."/>
            <person name="LaButti K."/>
            <person name="Morin E."/>
            <person name="Salamov A."/>
            <person name="Lipzen A."/>
            <person name="Mereny Z."/>
            <person name="Hegedus B."/>
            <person name="Baldrian P."/>
            <person name="Stursova M."/>
            <person name="Weitz H."/>
            <person name="Taylor A."/>
            <person name="Grigoriev I.V."/>
            <person name="Nagy L.G."/>
            <person name="Martin F."/>
            <person name="Kauserud H."/>
        </authorList>
    </citation>
    <scope>NUCLEOTIDE SEQUENCE</scope>
    <source>
        <strain evidence="1">CBHHK182m</strain>
    </source>
</reference>
<dbReference type="AlphaFoldDB" id="A0AAD7NWI3"/>
<evidence type="ECO:0000313" key="1">
    <source>
        <dbReference type="EMBL" id="KAJ7778152.1"/>
    </source>
</evidence>
<name>A0AAD7NWI3_9AGAR</name>